<comment type="caution">
    <text evidence="2">The sequence shown here is derived from an EMBL/GenBank/DDBJ whole genome shotgun (WGS) entry which is preliminary data.</text>
</comment>
<evidence type="ECO:0000313" key="3">
    <source>
        <dbReference type="Proteomes" id="UP000320239"/>
    </source>
</evidence>
<keyword evidence="3" id="KW-1185">Reference proteome</keyword>
<proteinExistence type="predicted"/>
<dbReference type="EMBL" id="VIWY01000007">
    <property type="protein sequence ID" value="TWG10725.1"/>
    <property type="molecule type" value="Genomic_DNA"/>
</dbReference>
<dbReference type="Pfam" id="PF14311">
    <property type="entry name" value="DUF4379"/>
    <property type="match status" value="1"/>
</dbReference>
<protein>
    <submittedName>
        <fullName evidence="2">Putative zinc ribbon protein</fullName>
    </submittedName>
</protein>
<dbReference type="Proteomes" id="UP000320239">
    <property type="component" value="Unassembled WGS sequence"/>
</dbReference>
<evidence type="ECO:0000259" key="1">
    <source>
        <dbReference type="Pfam" id="PF14311"/>
    </source>
</evidence>
<evidence type="ECO:0000313" key="2">
    <source>
        <dbReference type="EMBL" id="TWG10725.1"/>
    </source>
</evidence>
<sequence length="198" mass="22087">MTNSLASRFPELAAQLDPVLNGEITGHHLVPGSDRKVWWRCIVDVSHAWQATIANRINAGSGCPDCAVTGYKPNLPGFIYLLTRGDSTIQRKLGITNVPKRRLTTHTRNGWTVLEVSPAFDGAEARRVENGFFALLASRGVRQQRADIVDRFDGYTETWAYDHLPIDSLAEVYVLIGWQPKELDPHQIPLPTETNPES</sequence>
<dbReference type="AlphaFoldDB" id="A0A561VGI0"/>
<gene>
    <name evidence="2" type="ORF">FHX34_107221</name>
</gene>
<accession>A0A561VGI0</accession>
<name>A0A561VGI0_ACTTI</name>
<feature type="domain" description="Treble clef zinc finger" evidence="1">
    <location>
        <begin position="12"/>
        <end position="67"/>
    </location>
</feature>
<dbReference type="InterPro" id="IPR025487">
    <property type="entry name" value="DUF4379"/>
</dbReference>
<reference evidence="2 3" key="1">
    <citation type="submission" date="2019-06" db="EMBL/GenBank/DDBJ databases">
        <title>Sequencing the genomes of 1000 actinobacteria strains.</title>
        <authorList>
            <person name="Klenk H.-P."/>
        </authorList>
    </citation>
    <scope>NUCLEOTIDE SEQUENCE [LARGE SCALE GENOMIC DNA]</scope>
    <source>
        <strain evidence="2 3">DSM 43866</strain>
    </source>
</reference>
<organism evidence="2 3">
    <name type="scientific">Actinoplanes teichomyceticus</name>
    <dbReference type="NCBI Taxonomy" id="1867"/>
    <lineage>
        <taxon>Bacteria</taxon>
        <taxon>Bacillati</taxon>
        <taxon>Actinomycetota</taxon>
        <taxon>Actinomycetes</taxon>
        <taxon>Micromonosporales</taxon>
        <taxon>Micromonosporaceae</taxon>
        <taxon>Actinoplanes</taxon>
    </lineage>
</organism>